<dbReference type="PROSITE" id="PS51257">
    <property type="entry name" value="PROKAR_LIPOPROTEIN"/>
    <property type="match status" value="1"/>
</dbReference>
<dbReference type="AlphaFoldDB" id="A0A090YXA1"/>
<dbReference type="SUPFAM" id="SSF160387">
    <property type="entry name" value="NosL/MerB-like"/>
    <property type="match status" value="1"/>
</dbReference>
<dbReference type="RefSeq" id="WP_042981795.1">
    <property type="nucleotide sequence ID" value="NZ_JMQC01000008.1"/>
</dbReference>
<protein>
    <submittedName>
        <fullName evidence="2">NosL family protein</fullName>
    </submittedName>
</protein>
<evidence type="ECO:0000256" key="1">
    <source>
        <dbReference type="SAM" id="SignalP"/>
    </source>
</evidence>
<evidence type="ECO:0000313" key="4">
    <source>
        <dbReference type="Proteomes" id="UP000029389"/>
    </source>
</evidence>
<organism evidence="2 4">
    <name type="scientific">Bacillus clarus</name>
    <dbReference type="NCBI Taxonomy" id="2338372"/>
    <lineage>
        <taxon>Bacteria</taxon>
        <taxon>Bacillati</taxon>
        <taxon>Bacillota</taxon>
        <taxon>Bacilli</taxon>
        <taxon>Bacillales</taxon>
        <taxon>Bacillaceae</taxon>
        <taxon>Bacillus</taxon>
        <taxon>Bacillus cereus group</taxon>
    </lineage>
</organism>
<dbReference type="PANTHER" id="PTHR41247:SF1">
    <property type="entry name" value="HTH-TYPE TRANSCRIPTIONAL REPRESSOR YCNK"/>
    <property type="match status" value="1"/>
</dbReference>
<name>A0A090YXA1_9BACI</name>
<keyword evidence="5" id="KW-1185">Reference proteome</keyword>
<dbReference type="Gene3D" id="3.30.70.2050">
    <property type="match status" value="1"/>
</dbReference>
<dbReference type="Pfam" id="PF05573">
    <property type="entry name" value="NosL"/>
    <property type="match status" value="1"/>
</dbReference>
<keyword evidence="1" id="KW-0732">Signal</keyword>
<comment type="caution">
    <text evidence="2">The sequence shown here is derived from an EMBL/GenBank/DDBJ whole genome shotgun (WGS) entry which is preliminary data.</text>
</comment>
<feature type="signal peptide" evidence="1">
    <location>
        <begin position="1"/>
        <end position="20"/>
    </location>
</feature>
<sequence length="168" mass="19333">MRVKYILLVLSLCFVFAVVGCGNKDTKAVAIDEKNDKCDVCNMAVMDNQFATEVILENGKALKFDDIGCMYKWMAEHKNEKTKEKFVRDYDTKDWVSVEKATYVYDKTIKTPMAYNVISFKDKKDAESFVSKHTGKVLSYKELADHKWEMNKDMMGKMKKSNNGGHSH</sequence>
<dbReference type="EMBL" id="QVOD01000043">
    <property type="protein sequence ID" value="RFT63845.1"/>
    <property type="molecule type" value="Genomic_DNA"/>
</dbReference>
<gene>
    <name evidence="3" type="ORF">D0U04_24065</name>
    <name evidence="2" type="ORF">DJ93_3058</name>
</gene>
<evidence type="ECO:0000313" key="2">
    <source>
        <dbReference type="EMBL" id="KFN02997.1"/>
    </source>
</evidence>
<proteinExistence type="predicted"/>
<reference evidence="3 5" key="2">
    <citation type="submission" date="2018-08" db="EMBL/GenBank/DDBJ databases">
        <title>Bacillus clarus sp. nov. strain PS00077A.</title>
        <authorList>
            <person name="Mendez Acevedo M."/>
            <person name="Carroll L."/>
            <person name="Mukherjee M."/>
            <person name="Wiedmann M."/>
            <person name="Kovac J."/>
        </authorList>
    </citation>
    <scope>NUCLEOTIDE SEQUENCE [LARGE SCALE GENOMIC DNA]</scope>
    <source>
        <strain evidence="3 5">PS00077A</strain>
    </source>
</reference>
<dbReference type="Proteomes" id="UP000029389">
    <property type="component" value="Unassembled WGS sequence"/>
</dbReference>
<dbReference type="Proteomes" id="UP000264294">
    <property type="component" value="Unassembled WGS sequence"/>
</dbReference>
<evidence type="ECO:0000313" key="5">
    <source>
        <dbReference type="Proteomes" id="UP000264294"/>
    </source>
</evidence>
<reference evidence="2 4" key="1">
    <citation type="submission" date="2014-04" db="EMBL/GenBank/DDBJ databases">
        <authorList>
            <person name="Bishop-Lilly K.A."/>
            <person name="Broomall S.M."/>
            <person name="Chain P.S."/>
            <person name="Chertkov O."/>
            <person name="Coyne S.R."/>
            <person name="Daligault H.E."/>
            <person name="Davenport K.W."/>
            <person name="Erkkila T."/>
            <person name="Frey K.G."/>
            <person name="Gibbons H.S."/>
            <person name="Gu W."/>
            <person name="Jaissle J."/>
            <person name="Johnson S.L."/>
            <person name="Koroleva G.I."/>
            <person name="Ladner J.T."/>
            <person name="Lo C.-C."/>
            <person name="Minogue T.D."/>
            <person name="Munk C."/>
            <person name="Palacios G.F."/>
            <person name="Redden C.L."/>
            <person name="Rosenzweig C.N."/>
            <person name="Scholz M.B."/>
            <person name="Teshima H."/>
            <person name="Xu Y."/>
        </authorList>
    </citation>
    <scope>NUCLEOTIDE SEQUENCE [LARGE SCALE GENOMIC DNA]</scope>
    <source>
        <strain evidence="2 4">BHP</strain>
    </source>
</reference>
<dbReference type="InterPro" id="IPR008719">
    <property type="entry name" value="N2O_reductase_NosL"/>
</dbReference>
<dbReference type="PATRIC" id="fig|1405.8.peg.3163"/>
<evidence type="ECO:0000313" key="3">
    <source>
        <dbReference type="EMBL" id="RFT63845.1"/>
    </source>
</evidence>
<dbReference type="PANTHER" id="PTHR41247">
    <property type="entry name" value="HTH-TYPE TRANSCRIPTIONAL REPRESSOR YCNK"/>
    <property type="match status" value="1"/>
</dbReference>
<dbReference type="EMBL" id="JMQC01000008">
    <property type="protein sequence ID" value="KFN02997.1"/>
    <property type="molecule type" value="Genomic_DNA"/>
</dbReference>
<feature type="chain" id="PRO_5038901658" evidence="1">
    <location>
        <begin position="21"/>
        <end position="168"/>
    </location>
</feature>
<accession>A0A090YXA1</accession>
<dbReference type="STRING" id="1405.B7492_03150"/>